<evidence type="ECO:0000256" key="10">
    <source>
        <dbReference type="HAMAP-Rule" id="MF_00185"/>
    </source>
</evidence>
<evidence type="ECO:0000256" key="3">
    <source>
        <dbReference type="ARBA" id="ARBA00005842"/>
    </source>
</evidence>
<comment type="caution">
    <text evidence="10">Lacks conserved residue(s) required for the propagation of feature annotation.</text>
</comment>
<evidence type="ECO:0000256" key="5">
    <source>
        <dbReference type="ARBA" id="ARBA00022694"/>
    </source>
</evidence>
<comment type="similarity">
    <text evidence="3 10 13">Belongs to the IPP transferase family.</text>
</comment>
<evidence type="ECO:0000256" key="8">
    <source>
        <dbReference type="ARBA" id="ARBA00022842"/>
    </source>
</evidence>
<evidence type="ECO:0000256" key="12">
    <source>
        <dbReference type="RuleBase" id="RU003784"/>
    </source>
</evidence>
<dbReference type="HOGENOM" id="CLU_032616_0_1_0"/>
<feature type="binding site" evidence="10">
    <location>
        <begin position="12"/>
        <end position="17"/>
    </location>
    <ligand>
        <name>substrate</name>
    </ligand>
</feature>
<dbReference type="KEGG" id="fgi:OP10G_4556"/>
<dbReference type="Gene3D" id="3.40.50.300">
    <property type="entry name" value="P-loop containing nucleotide triphosphate hydrolases"/>
    <property type="match status" value="1"/>
</dbReference>
<dbReference type="EC" id="2.5.1.75" evidence="10"/>
<comment type="cofactor">
    <cofactor evidence="1 10">
        <name>Mg(2+)</name>
        <dbReference type="ChEBI" id="CHEBI:18420"/>
    </cofactor>
</comment>
<protein>
    <recommendedName>
        <fullName evidence="10">tRNA dimethylallyltransferase</fullName>
        <ecNumber evidence="10">2.5.1.75</ecNumber>
    </recommendedName>
    <alternativeName>
        <fullName evidence="10">Dimethylallyl diphosphate:tRNA dimethylallyltransferase</fullName>
        <shortName evidence="10">DMAPP:tRNA dimethylallyltransferase</shortName>
        <shortName evidence="10">DMATase</shortName>
    </alternativeName>
    <alternativeName>
        <fullName evidence="10">Isopentenyl-diphosphate:tRNA isopentenyltransferase</fullName>
        <shortName evidence="10">IPP transferase</shortName>
        <shortName evidence="10">IPPT</shortName>
        <shortName evidence="10">IPTase</shortName>
    </alternativeName>
</protein>
<evidence type="ECO:0000256" key="13">
    <source>
        <dbReference type="RuleBase" id="RU003785"/>
    </source>
</evidence>
<dbReference type="GO" id="GO:0052381">
    <property type="term" value="F:tRNA dimethylallyltransferase activity"/>
    <property type="evidence" value="ECO:0007669"/>
    <property type="project" value="UniProtKB-UniRule"/>
</dbReference>
<keyword evidence="8 10" id="KW-0460">Magnesium</keyword>
<keyword evidence="5 10" id="KW-0819">tRNA processing</keyword>
<evidence type="ECO:0000256" key="2">
    <source>
        <dbReference type="ARBA" id="ARBA00003213"/>
    </source>
</evidence>
<evidence type="ECO:0000256" key="9">
    <source>
        <dbReference type="ARBA" id="ARBA00049563"/>
    </source>
</evidence>
<name>A0A068NZ43_FIMGI</name>
<evidence type="ECO:0000313" key="15">
    <source>
        <dbReference type="Proteomes" id="UP000027982"/>
    </source>
</evidence>
<dbReference type="GO" id="GO:0006400">
    <property type="term" value="P:tRNA modification"/>
    <property type="evidence" value="ECO:0007669"/>
    <property type="project" value="TreeGrafter"/>
</dbReference>
<comment type="function">
    <text evidence="2 10 12">Catalyzes the transfer of a dimethylallyl group onto the adenine at position 37 in tRNAs that read codons beginning with uridine, leading to the formation of N6-(dimethylallyl)adenosine (i(6)A).</text>
</comment>
<dbReference type="NCBIfam" id="TIGR00174">
    <property type="entry name" value="miaA"/>
    <property type="match status" value="1"/>
</dbReference>
<dbReference type="RefSeq" id="WP_025228201.1">
    <property type="nucleotide sequence ID" value="NZ_CP007139.1"/>
</dbReference>
<sequence length="289" mass="32886">MIPKLIAVMGPTASGKTELAERLADELDAQLINADAFQVYRGLDIGTAKPETRDRYLLLDLKKPDETFGVGEYVQRAHRELERLYGEGRNVVVVGGTGLYVRALFESYDGMGDAPPAELREFLNAKPLERLVERLRELDPERAEKIDLQNRVRVQRSLERILAPSPSIGLALPPFCKAKLAVVPDVPITDERVARRIETMMQNGWVEEVRRIRSEGYSCEDPGLRAIGYRTLWRYIEKEVELGEAVATTIAETRRYAKRQRTWLRSEPNLIELDMGDALADARRHLNMQ</sequence>
<organism evidence="14 15">
    <name type="scientific">Fimbriimonas ginsengisoli Gsoil 348</name>
    <dbReference type="NCBI Taxonomy" id="661478"/>
    <lineage>
        <taxon>Bacteria</taxon>
        <taxon>Bacillati</taxon>
        <taxon>Armatimonadota</taxon>
        <taxon>Fimbriimonadia</taxon>
        <taxon>Fimbriimonadales</taxon>
        <taxon>Fimbriimonadaceae</taxon>
        <taxon>Fimbriimonas</taxon>
    </lineage>
</organism>
<dbReference type="Gene3D" id="1.10.20.140">
    <property type="match status" value="1"/>
</dbReference>
<evidence type="ECO:0000256" key="7">
    <source>
        <dbReference type="ARBA" id="ARBA00022840"/>
    </source>
</evidence>
<evidence type="ECO:0000256" key="4">
    <source>
        <dbReference type="ARBA" id="ARBA00022679"/>
    </source>
</evidence>
<dbReference type="GO" id="GO:0005524">
    <property type="term" value="F:ATP binding"/>
    <property type="evidence" value="ECO:0007669"/>
    <property type="project" value="UniProtKB-UniRule"/>
</dbReference>
<feature type="binding site" evidence="10">
    <location>
        <begin position="10"/>
        <end position="17"/>
    </location>
    <ligand>
        <name>ATP</name>
        <dbReference type="ChEBI" id="CHEBI:30616"/>
    </ligand>
</feature>
<dbReference type="InterPro" id="IPR027417">
    <property type="entry name" value="P-loop_NTPase"/>
</dbReference>
<dbReference type="SUPFAM" id="SSF52540">
    <property type="entry name" value="P-loop containing nucleoside triphosphate hydrolases"/>
    <property type="match status" value="1"/>
</dbReference>
<dbReference type="PANTHER" id="PTHR11088:SF60">
    <property type="entry name" value="TRNA DIMETHYLALLYLTRANSFERASE"/>
    <property type="match status" value="1"/>
</dbReference>
<dbReference type="eggNOG" id="COG0324">
    <property type="taxonomic scope" value="Bacteria"/>
</dbReference>
<dbReference type="HAMAP" id="MF_00185">
    <property type="entry name" value="IPP_trans"/>
    <property type="match status" value="1"/>
</dbReference>
<keyword evidence="7 10" id="KW-0067">ATP-binding</keyword>
<evidence type="ECO:0000313" key="14">
    <source>
        <dbReference type="EMBL" id="AIE87924.1"/>
    </source>
</evidence>
<gene>
    <name evidence="10" type="primary">miaA</name>
    <name evidence="14" type="ORF">OP10G_4556</name>
</gene>
<dbReference type="OrthoDB" id="9776390at2"/>
<feature type="site" description="Interaction with substrate tRNA" evidence="10">
    <location>
        <position position="120"/>
    </location>
</feature>
<evidence type="ECO:0000256" key="1">
    <source>
        <dbReference type="ARBA" id="ARBA00001946"/>
    </source>
</evidence>
<comment type="catalytic activity">
    <reaction evidence="9 10 11">
        <text>adenosine(37) in tRNA + dimethylallyl diphosphate = N(6)-dimethylallyladenosine(37) in tRNA + diphosphate</text>
        <dbReference type="Rhea" id="RHEA:26482"/>
        <dbReference type="Rhea" id="RHEA-COMP:10162"/>
        <dbReference type="Rhea" id="RHEA-COMP:10375"/>
        <dbReference type="ChEBI" id="CHEBI:33019"/>
        <dbReference type="ChEBI" id="CHEBI:57623"/>
        <dbReference type="ChEBI" id="CHEBI:74411"/>
        <dbReference type="ChEBI" id="CHEBI:74415"/>
        <dbReference type="EC" id="2.5.1.75"/>
    </reaction>
</comment>
<keyword evidence="15" id="KW-1185">Reference proteome</keyword>
<keyword evidence="6 10" id="KW-0547">Nucleotide-binding</keyword>
<keyword evidence="4 10" id="KW-0808">Transferase</keyword>
<feature type="site" description="Interaction with substrate tRNA" evidence="10">
    <location>
        <position position="97"/>
    </location>
</feature>
<evidence type="ECO:0000256" key="6">
    <source>
        <dbReference type="ARBA" id="ARBA00022741"/>
    </source>
</evidence>
<dbReference type="Proteomes" id="UP000027982">
    <property type="component" value="Chromosome"/>
</dbReference>
<dbReference type="STRING" id="661478.OP10G_4556"/>
<dbReference type="PANTHER" id="PTHR11088">
    <property type="entry name" value="TRNA DIMETHYLALLYLTRANSFERASE"/>
    <property type="match status" value="1"/>
</dbReference>
<dbReference type="AlphaFoldDB" id="A0A068NZ43"/>
<accession>A0A068NZ43</accession>
<evidence type="ECO:0000256" key="11">
    <source>
        <dbReference type="RuleBase" id="RU003783"/>
    </source>
</evidence>
<reference evidence="14 15" key="1">
    <citation type="journal article" date="2014" name="PLoS ONE">
        <title>The first complete genome sequence of the class fimbriimonadia in the phylum armatimonadetes.</title>
        <authorList>
            <person name="Hu Z.Y."/>
            <person name="Wang Y.Z."/>
            <person name="Im W.T."/>
            <person name="Wang S.Y."/>
            <person name="Zhao G.P."/>
            <person name="Zheng H.J."/>
            <person name="Quan Z.X."/>
        </authorList>
    </citation>
    <scope>NUCLEOTIDE SEQUENCE [LARGE SCALE GENOMIC DNA]</scope>
    <source>
        <strain evidence="14">Gsoil 348</strain>
    </source>
</reference>
<dbReference type="Pfam" id="PF01715">
    <property type="entry name" value="IPPT"/>
    <property type="match status" value="1"/>
</dbReference>
<dbReference type="InterPro" id="IPR039657">
    <property type="entry name" value="Dimethylallyltransferase"/>
</dbReference>
<comment type="subunit">
    <text evidence="10">Monomer.</text>
</comment>
<dbReference type="EMBL" id="CP007139">
    <property type="protein sequence ID" value="AIE87924.1"/>
    <property type="molecule type" value="Genomic_DNA"/>
</dbReference>
<proteinExistence type="inferred from homology"/>
<dbReference type="InterPro" id="IPR018022">
    <property type="entry name" value="IPT"/>
</dbReference>